<keyword evidence="1" id="KW-1133">Transmembrane helix</keyword>
<keyword evidence="3" id="KW-1185">Reference proteome</keyword>
<dbReference type="STRING" id="1123062.SAMN02745775_109157"/>
<sequence length="111" mass="11417">MNTLGIVALLATLALGALAGFHYLTRTRKRWVVTAHLVAAIVALAVVATRVVAGPPGPMPALVPPLLVVLALAGGYGAFRWLRRGGGAVLALHVALGAASFLVFLAYIRAP</sequence>
<feature type="transmembrane region" description="Helical" evidence="1">
    <location>
        <begin position="59"/>
        <end position="79"/>
    </location>
</feature>
<dbReference type="AlphaFoldDB" id="A0A1I4D501"/>
<feature type="transmembrane region" description="Helical" evidence="1">
    <location>
        <begin position="6"/>
        <end position="24"/>
    </location>
</feature>
<gene>
    <name evidence="2" type="ORF">SAMN02745775_109157</name>
</gene>
<evidence type="ECO:0000313" key="3">
    <source>
        <dbReference type="Proteomes" id="UP000199473"/>
    </source>
</evidence>
<dbReference type="EMBL" id="FOSQ01000009">
    <property type="protein sequence ID" value="SFK88215.1"/>
    <property type="molecule type" value="Genomic_DNA"/>
</dbReference>
<name>A0A1I4D501_9PROT</name>
<dbReference type="Proteomes" id="UP000199473">
    <property type="component" value="Unassembled WGS sequence"/>
</dbReference>
<protein>
    <submittedName>
        <fullName evidence="2">Uncharacterized protein</fullName>
    </submittedName>
</protein>
<proteinExistence type="predicted"/>
<evidence type="ECO:0000256" key="1">
    <source>
        <dbReference type="SAM" id="Phobius"/>
    </source>
</evidence>
<feature type="transmembrane region" description="Helical" evidence="1">
    <location>
        <begin position="31"/>
        <end position="53"/>
    </location>
</feature>
<keyword evidence="1" id="KW-0472">Membrane</keyword>
<dbReference type="RefSeq" id="WP_092961839.1">
    <property type="nucleotide sequence ID" value="NZ_FOSQ01000009.1"/>
</dbReference>
<evidence type="ECO:0000313" key="2">
    <source>
        <dbReference type="EMBL" id="SFK88215.1"/>
    </source>
</evidence>
<feature type="transmembrane region" description="Helical" evidence="1">
    <location>
        <begin position="86"/>
        <end position="108"/>
    </location>
</feature>
<organism evidence="2 3">
    <name type="scientific">Falsiroseomonas stagni DSM 19981</name>
    <dbReference type="NCBI Taxonomy" id="1123062"/>
    <lineage>
        <taxon>Bacteria</taxon>
        <taxon>Pseudomonadati</taxon>
        <taxon>Pseudomonadota</taxon>
        <taxon>Alphaproteobacteria</taxon>
        <taxon>Acetobacterales</taxon>
        <taxon>Roseomonadaceae</taxon>
        <taxon>Falsiroseomonas</taxon>
    </lineage>
</organism>
<accession>A0A1I4D501</accession>
<reference evidence="2 3" key="1">
    <citation type="submission" date="2016-10" db="EMBL/GenBank/DDBJ databases">
        <authorList>
            <person name="de Groot N.N."/>
        </authorList>
    </citation>
    <scope>NUCLEOTIDE SEQUENCE [LARGE SCALE GENOMIC DNA]</scope>
    <source>
        <strain evidence="2 3">DSM 19981</strain>
    </source>
</reference>
<keyword evidence="1" id="KW-0812">Transmembrane</keyword>